<dbReference type="EMBL" id="CP000474">
    <property type="protein sequence ID" value="ABM07263.1"/>
    <property type="molecule type" value="Genomic_DNA"/>
</dbReference>
<dbReference type="Proteomes" id="UP000000637">
    <property type="component" value="Chromosome"/>
</dbReference>
<keyword evidence="4" id="KW-1185">Reference proteome</keyword>
<proteinExistence type="predicted"/>
<dbReference type="InterPro" id="IPR045597">
    <property type="entry name" value="DUF6458"/>
</dbReference>
<gene>
    <name evidence="3" type="ordered locus">AAur_3962</name>
</gene>
<name>A1RBM3_PAEAT</name>
<feature type="domain" description="DUF6458" evidence="2">
    <location>
        <begin position="22"/>
        <end position="93"/>
    </location>
</feature>
<evidence type="ECO:0000259" key="2">
    <source>
        <dbReference type="Pfam" id="PF20059"/>
    </source>
</evidence>
<sequence length="95" mass="10360">MIQIRLQTLTAPNKHEEHAMRIGSSIALIAIGAILAFALAPGIIPFLDQVLVGYILIGVGIIGLIISIAMSNRTRRTVVERRGDPHTVVERRPEV</sequence>
<evidence type="ECO:0000313" key="3">
    <source>
        <dbReference type="EMBL" id="ABM07263.1"/>
    </source>
</evidence>
<reference evidence="3 4" key="1">
    <citation type="journal article" date="2006" name="PLoS Genet.">
        <title>Secrets of soil survival revealed by the genome sequence of Arthrobacter aurescens TC1.</title>
        <authorList>
            <person name="Mongodin E.F."/>
            <person name="Shapir N."/>
            <person name="Daugherty S.C."/>
            <person name="DeBoy R.T."/>
            <person name="Emerson J.B."/>
            <person name="Shvartzbeyn A."/>
            <person name="Radune D."/>
            <person name="Vamathevan J."/>
            <person name="Riggs F."/>
            <person name="Grinberg V."/>
            <person name="Khouri H."/>
            <person name="Wackett L.P."/>
            <person name="Nelson K.E."/>
            <person name="Sadowsky M.J."/>
        </authorList>
    </citation>
    <scope>NUCLEOTIDE SEQUENCE [LARGE SCALE GENOMIC DNA]</scope>
    <source>
        <strain evidence="3 4">TC1</strain>
    </source>
</reference>
<dbReference type="STRING" id="290340.AAur_3962"/>
<accession>A1RBM3</accession>
<dbReference type="HOGENOM" id="CLU_2366760_0_0_11"/>
<evidence type="ECO:0000313" key="4">
    <source>
        <dbReference type="Proteomes" id="UP000000637"/>
    </source>
</evidence>
<dbReference type="AlphaFoldDB" id="A1RBM3"/>
<keyword evidence="1" id="KW-1133">Transmembrane helix</keyword>
<feature type="transmembrane region" description="Helical" evidence="1">
    <location>
        <begin position="50"/>
        <end position="72"/>
    </location>
</feature>
<evidence type="ECO:0000256" key="1">
    <source>
        <dbReference type="SAM" id="Phobius"/>
    </source>
</evidence>
<keyword evidence="1" id="KW-0472">Membrane</keyword>
<keyword evidence="1" id="KW-0812">Transmembrane</keyword>
<dbReference type="KEGG" id="aau:AAur_3962"/>
<protein>
    <recommendedName>
        <fullName evidence="2">DUF6458 domain-containing protein</fullName>
    </recommendedName>
</protein>
<dbReference type="Pfam" id="PF20059">
    <property type="entry name" value="DUF6458"/>
    <property type="match status" value="1"/>
</dbReference>
<organism evidence="3 4">
    <name type="scientific">Paenarthrobacter aurescens (strain TC1)</name>
    <dbReference type="NCBI Taxonomy" id="290340"/>
    <lineage>
        <taxon>Bacteria</taxon>
        <taxon>Bacillati</taxon>
        <taxon>Actinomycetota</taxon>
        <taxon>Actinomycetes</taxon>
        <taxon>Micrococcales</taxon>
        <taxon>Micrococcaceae</taxon>
        <taxon>Paenarthrobacter</taxon>
    </lineage>
</organism>
<feature type="transmembrane region" description="Helical" evidence="1">
    <location>
        <begin position="21"/>
        <end position="44"/>
    </location>
</feature>